<dbReference type="EMBL" id="HBUE01141129">
    <property type="protein sequence ID" value="CAG6500810.1"/>
    <property type="molecule type" value="Transcribed_RNA"/>
</dbReference>
<name>A0A8D8CVR6_CULPI</name>
<feature type="region of interest" description="Disordered" evidence="1">
    <location>
        <begin position="1"/>
        <end position="94"/>
    </location>
</feature>
<feature type="compositionally biased region" description="Polar residues" evidence="1">
    <location>
        <begin position="64"/>
        <end position="89"/>
    </location>
</feature>
<feature type="region of interest" description="Disordered" evidence="1">
    <location>
        <begin position="112"/>
        <end position="134"/>
    </location>
</feature>
<dbReference type="AlphaFoldDB" id="A0A8D8CVR6"/>
<evidence type="ECO:0000313" key="2">
    <source>
        <dbReference type="EMBL" id="CAG6500807.1"/>
    </source>
</evidence>
<feature type="compositionally biased region" description="Polar residues" evidence="1">
    <location>
        <begin position="123"/>
        <end position="134"/>
    </location>
</feature>
<reference evidence="2" key="1">
    <citation type="submission" date="2021-05" db="EMBL/GenBank/DDBJ databases">
        <authorList>
            <person name="Alioto T."/>
            <person name="Alioto T."/>
            <person name="Gomez Garrido J."/>
        </authorList>
    </citation>
    <scope>NUCLEOTIDE SEQUENCE</scope>
</reference>
<feature type="compositionally biased region" description="Low complexity" evidence="1">
    <location>
        <begin position="112"/>
        <end position="122"/>
    </location>
</feature>
<accession>A0A8D8CVR6</accession>
<sequence length="134" mass="13432">MTVAVHGTQQQQQPPASAPNPDRNGVLPPHGSLGLPNNGTQQQPSTSSAPIPISAAPPNPQQSGSSAQESNVTGSTDESAPSQEASQVPPSAENIPRVLLCTVAVFESSDSLVSSKSGGDVSARTNALATLPSA</sequence>
<dbReference type="EMBL" id="HBUE01141130">
    <property type="protein sequence ID" value="CAG6500813.1"/>
    <property type="molecule type" value="Transcribed_RNA"/>
</dbReference>
<dbReference type="EMBL" id="HBUE01141131">
    <property type="protein sequence ID" value="CAG6500816.1"/>
    <property type="molecule type" value="Transcribed_RNA"/>
</dbReference>
<organism evidence="2">
    <name type="scientific">Culex pipiens</name>
    <name type="common">House mosquito</name>
    <dbReference type="NCBI Taxonomy" id="7175"/>
    <lineage>
        <taxon>Eukaryota</taxon>
        <taxon>Metazoa</taxon>
        <taxon>Ecdysozoa</taxon>
        <taxon>Arthropoda</taxon>
        <taxon>Hexapoda</taxon>
        <taxon>Insecta</taxon>
        <taxon>Pterygota</taxon>
        <taxon>Neoptera</taxon>
        <taxon>Endopterygota</taxon>
        <taxon>Diptera</taxon>
        <taxon>Nematocera</taxon>
        <taxon>Culicoidea</taxon>
        <taxon>Culicidae</taxon>
        <taxon>Culicinae</taxon>
        <taxon>Culicini</taxon>
        <taxon>Culex</taxon>
        <taxon>Culex</taxon>
    </lineage>
</organism>
<proteinExistence type="predicted"/>
<feature type="compositionally biased region" description="Low complexity" evidence="1">
    <location>
        <begin position="40"/>
        <end position="54"/>
    </location>
</feature>
<protein>
    <submittedName>
        <fullName evidence="2">(northern house mosquito) hypothetical protein</fullName>
    </submittedName>
</protein>
<dbReference type="EMBL" id="HBUE01141128">
    <property type="protein sequence ID" value="CAG6500807.1"/>
    <property type="molecule type" value="Transcribed_RNA"/>
</dbReference>
<evidence type="ECO:0000256" key="1">
    <source>
        <dbReference type="SAM" id="MobiDB-lite"/>
    </source>
</evidence>